<dbReference type="Pfam" id="PF11804">
    <property type="entry name" value="DUF3325"/>
    <property type="match status" value="1"/>
</dbReference>
<protein>
    <recommendedName>
        <fullName evidence="5">DUF3325 domain-containing protein</fullName>
    </recommendedName>
</protein>
<dbReference type="EMBL" id="FOSH01000007">
    <property type="protein sequence ID" value="SFK24158.1"/>
    <property type="molecule type" value="Genomic_DNA"/>
</dbReference>
<keyword evidence="4" id="KW-1185">Reference proteome</keyword>
<feature type="transmembrane region" description="Helical" evidence="1">
    <location>
        <begin position="92"/>
        <end position="110"/>
    </location>
</feature>
<accession>A0A1I3XX66</accession>
<gene>
    <name evidence="3" type="ORF">SAMN04488079_10726</name>
</gene>
<dbReference type="AlphaFoldDB" id="A0A1I3XX66"/>
<keyword evidence="1" id="KW-0472">Membrane</keyword>
<evidence type="ECO:0000313" key="4">
    <source>
        <dbReference type="Proteomes" id="UP000198924"/>
    </source>
</evidence>
<organism evidence="3 4">
    <name type="scientific">Methylophaga sulfidovorans</name>
    <dbReference type="NCBI Taxonomy" id="45496"/>
    <lineage>
        <taxon>Bacteria</taxon>
        <taxon>Pseudomonadati</taxon>
        <taxon>Pseudomonadota</taxon>
        <taxon>Gammaproteobacteria</taxon>
        <taxon>Thiotrichales</taxon>
        <taxon>Piscirickettsiaceae</taxon>
        <taxon>Methylophaga</taxon>
    </lineage>
</organism>
<evidence type="ECO:0000256" key="1">
    <source>
        <dbReference type="SAM" id="Phobius"/>
    </source>
</evidence>
<dbReference type="OrthoDB" id="6009065at2"/>
<evidence type="ECO:0008006" key="5">
    <source>
        <dbReference type="Google" id="ProtNLM"/>
    </source>
</evidence>
<dbReference type="RefSeq" id="WP_091712914.1">
    <property type="nucleotide sequence ID" value="NZ_FOSH01000007.1"/>
</dbReference>
<dbReference type="STRING" id="45496.SAMN04488079_10726"/>
<feature type="signal peptide" evidence="2">
    <location>
        <begin position="1"/>
        <end position="22"/>
    </location>
</feature>
<feature type="transmembrane region" description="Helical" evidence="1">
    <location>
        <begin position="38"/>
        <end position="56"/>
    </location>
</feature>
<reference evidence="4" key="1">
    <citation type="submission" date="2016-10" db="EMBL/GenBank/DDBJ databases">
        <authorList>
            <person name="Varghese N."/>
            <person name="Submissions S."/>
        </authorList>
    </citation>
    <scope>NUCLEOTIDE SEQUENCE [LARGE SCALE GENOMIC DNA]</scope>
    <source>
        <strain evidence="4">DSM 11578</strain>
    </source>
</reference>
<sequence length="111" mass="12619">MSMAMMMSVALCYAAMSGFSLAMPRHLMEVTDRRLSNTQIRLLRWTASLILILAYLPMWSEWGAGTGFVVWVSVLSVTSIVLVLLLSYWPKWAVRIAFLMMLAASLLWLMQ</sequence>
<dbReference type="InterPro" id="IPR021762">
    <property type="entry name" value="DUF3325"/>
</dbReference>
<keyword evidence="1" id="KW-1133">Transmembrane helix</keyword>
<dbReference type="Proteomes" id="UP000198924">
    <property type="component" value="Unassembled WGS sequence"/>
</dbReference>
<evidence type="ECO:0000256" key="2">
    <source>
        <dbReference type="SAM" id="SignalP"/>
    </source>
</evidence>
<feature type="chain" id="PRO_5011555500" description="DUF3325 domain-containing protein" evidence="2">
    <location>
        <begin position="23"/>
        <end position="111"/>
    </location>
</feature>
<proteinExistence type="predicted"/>
<feature type="transmembrane region" description="Helical" evidence="1">
    <location>
        <begin position="68"/>
        <end position="86"/>
    </location>
</feature>
<keyword evidence="2" id="KW-0732">Signal</keyword>
<name>A0A1I3XX66_9GAMM</name>
<keyword evidence="1" id="KW-0812">Transmembrane</keyword>
<evidence type="ECO:0000313" key="3">
    <source>
        <dbReference type="EMBL" id="SFK24158.1"/>
    </source>
</evidence>